<name>A0A1Y1JQF5_PLAGO</name>
<dbReference type="EMBL" id="BDQF01000314">
    <property type="protein sequence ID" value="GAW84430.1"/>
    <property type="molecule type" value="Genomic_DNA"/>
</dbReference>
<evidence type="ECO:0000256" key="1">
    <source>
        <dbReference type="SAM" id="Phobius"/>
    </source>
</evidence>
<accession>A0A1Y1JQF5</accession>
<reference evidence="3" key="1">
    <citation type="submission" date="2017-04" db="EMBL/GenBank/DDBJ databases">
        <title>Plasmodium gonderi genome.</title>
        <authorList>
            <person name="Arisue N."/>
            <person name="Honma H."/>
            <person name="Kawai S."/>
            <person name="Tougan T."/>
            <person name="Tanabe K."/>
            <person name="Horii T."/>
        </authorList>
    </citation>
    <scope>NUCLEOTIDE SEQUENCE [LARGE SCALE GENOMIC DNA]</scope>
    <source>
        <strain evidence="3">ATCC 30045</strain>
    </source>
</reference>
<gene>
    <name evidence="2" type="ORF">PGO_002930</name>
</gene>
<keyword evidence="1" id="KW-0812">Transmembrane</keyword>
<organism evidence="2 3">
    <name type="scientific">Plasmodium gonderi</name>
    <dbReference type="NCBI Taxonomy" id="77519"/>
    <lineage>
        <taxon>Eukaryota</taxon>
        <taxon>Sar</taxon>
        <taxon>Alveolata</taxon>
        <taxon>Apicomplexa</taxon>
        <taxon>Aconoidasida</taxon>
        <taxon>Haemosporida</taxon>
        <taxon>Plasmodiidae</taxon>
        <taxon>Plasmodium</taxon>
        <taxon>Plasmodium (Plasmodium)</taxon>
    </lineage>
</organism>
<protein>
    <submittedName>
        <fullName evidence="2">Variable surface protein</fullName>
    </submittedName>
</protein>
<evidence type="ECO:0000313" key="3">
    <source>
        <dbReference type="Proteomes" id="UP000195521"/>
    </source>
</evidence>
<dbReference type="AlphaFoldDB" id="A0A1Y1JQF5"/>
<dbReference type="GeneID" id="39745238"/>
<proteinExistence type="predicted"/>
<keyword evidence="1" id="KW-1133">Transmembrane helix</keyword>
<sequence>MYKIIRNGGEICAIFDILDLYFSDYKKIFDNSTNGLAEYSSQCQEIKNRNTRINHLNIIKEYNTCIKLMAYLFDIHSVRDNTLRIKNGLQYLYYLLYRDDQNSLKYSKQINEIYKEFINLYYKTSTGDLIKPYSEINIFDNEWKKLRDIYDLNTKINYIKNYNTCSETDRCDCVDDCAETYMRHEDACLLNSGSHFCDALENIRNQYNNIPNITEECDNLKCKMLPCIKYEDITLPYSRTSTKQAILIPVTIILIISLLIFILNKFIPWCSHFNRLRKRYYRKHTDKICSIQKSSDVFEIAAWNNRCNILYNST</sequence>
<feature type="transmembrane region" description="Helical" evidence="1">
    <location>
        <begin position="246"/>
        <end position="267"/>
    </location>
</feature>
<comment type="caution">
    <text evidence="2">The sequence shown here is derived from an EMBL/GenBank/DDBJ whole genome shotgun (WGS) entry which is preliminary data.</text>
</comment>
<keyword evidence="3" id="KW-1185">Reference proteome</keyword>
<keyword evidence="1" id="KW-0472">Membrane</keyword>
<evidence type="ECO:0000313" key="2">
    <source>
        <dbReference type="EMBL" id="GAW84430.1"/>
    </source>
</evidence>
<dbReference type="Proteomes" id="UP000195521">
    <property type="component" value="Unassembled WGS sequence"/>
</dbReference>
<dbReference type="RefSeq" id="XP_028547019.1">
    <property type="nucleotide sequence ID" value="XM_028691218.1"/>
</dbReference>